<evidence type="ECO:0000313" key="3">
    <source>
        <dbReference type="Proteomes" id="UP001530315"/>
    </source>
</evidence>
<proteinExistence type="predicted"/>
<comment type="caution">
    <text evidence="2">The sequence shown here is derived from an EMBL/GenBank/DDBJ whole genome shotgun (WGS) entry which is preliminary data.</text>
</comment>
<keyword evidence="1" id="KW-0732">Signal</keyword>
<reference evidence="2 3" key="1">
    <citation type="submission" date="2024-10" db="EMBL/GenBank/DDBJ databases">
        <title>Updated reference genomes for cyclostephanoid diatoms.</title>
        <authorList>
            <person name="Roberts W.R."/>
            <person name="Alverson A.J."/>
        </authorList>
    </citation>
    <scope>NUCLEOTIDE SEQUENCE [LARGE SCALE GENOMIC DNA]</scope>
    <source>
        <strain evidence="2 3">AJA276-08</strain>
    </source>
</reference>
<keyword evidence="3" id="KW-1185">Reference proteome</keyword>
<accession>A0ABD3QP31</accession>
<evidence type="ECO:0000256" key="1">
    <source>
        <dbReference type="SAM" id="SignalP"/>
    </source>
</evidence>
<dbReference type="EMBL" id="JALLAZ020000253">
    <property type="protein sequence ID" value="KAL3799485.1"/>
    <property type="molecule type" value="Genomic_DNA"/>
</dbReference>
<sequence length="130" mass="14237">MNRQILRTACTILALLGSVSAWAPAAHLLRSRAVKFPTALLSRPDPNNPCWQDIYDEDDDCLSTTYSASFVPEEWIKSMECGKDADCLPEKLSRPGTMKGSGVEGVNVMEYLNIRKAAPIVEKNEAAPAP</sequence>
<feature type="signal peptide" evidence="1">
    <location>
        <begin position="1"/>
        <end position="21"/>
    </location>
</feature>
<protein>
    <submittedName>
        <fullName evidence="2">Uncharacterized protein</fullName>
    </submittedName>
</protein>
<evidence type="ECO:0000313" key="2">
    <source>
        <dbReference type="EMBL" id="KAL3799485.1"/>
    </source>
</evidence>
<feature type="chain" id="PRO_5044776284" evidence="1">
    <location>
        <begin position="22"/>
        <end position="130"/>
    </location>
</feature>
<gene>
    <name evidence="2" type="ORF">ACHAW5_000593</name>
</gene>
<dbReference type="Proteomes" id="UP001530315">
    <property type="component" value="Unassembled WGS sequence"/>
</dbReference>
<name>A0ABD3QP31_9STRA</name>
<organism evidence="2 3">
    <name type="scientific">Stephanodiscus triporus</name>
    <dbReference type="NCBI Taxonomy" id="2934178"/>
    <lineage>
        <taxon>Eukaryota</taxon>
        <taxon>Sar</taxon>
        <taxon>Stramenopiles</taxon>
        <taxon>Ochrophyta</taxon>
        <taxon>Bacillariophyta</taxon>
        <taxon>Coscinodiscophyceae</taxon>
        <taxon>Thalassiosirophycidae</taxon>
        <taxon>Stephanodiscales</taxon>
        <taxon>Stephanodiscaceae</taxon>
        <taxon>Stephanodiscus</taxon>
    </lineage>
</organism>
<dbReference type="AlphaFoldDB" id="A0ABD3QP31"/>